<proteinExistence type="predicted"/>
<keyword evidence="4" id="KW-1185">Reference proteome</keyword>
<dbReference type="EMBL" id="FUEG01000007">
    <property type="protein sequence ID" value="SJL06714.1"/>
    <property type="molecule type" value="Genomic_DNA"/>
</dbReference>
<dbReference type="InterPro" id="IPR011009">
    <property type="entry name" value="Kinase-like_dom_sf"/>
</dbReference>
<dbReference type="Gene3D" id="1.10.510.10">
    <property type="entry name" value="Transferase(Phosphotransferase) domain 1"/>
    <property type="match status" value="2"/>
</dbReference>
<feature type="coiled-coil region" evidence="1">
    <location>
        <begin position="540"/>
        <end position="581"/>
    </location>
</feature>
<evidence type="ECO:0000256" key="1">
    <source>
        <dbReference type="SAM" id="Coils"/>
    </source>
</evidence>
<accession>A0A284RD81</accession>
<name>A0A284RD81_ARMOS</name>
<keyword evidence="1" id="KW-0175">Coiled coil</keyword>
<dbReference type="GO" id="GO:0005524">
    <property type="term" value="F:ATP binding"/>
    <property type="evidence" value="ECO:0007669"/>
    <property type="project" value="InterPro"/>
</dbReference>
<evidence type="ECO:0000313" key="3">
    <source>
        <dbReference type="EMBL" id="SJL06714.1"/>
    </source>
</evidence>
<dbReference type="GO" id="GO:0004674">
    <property type="term" value="F:protein serine/threonine kinase activity"/>
    <property type="evidence" value="ECO:0007669"/>
    <property type="project" value="TreeGrafter"/>
</dbReference>
<dbReference type="PANTHER" id="PTHR44329">
    <property type="entry name" value="SERINE/THREONINE-PROTEIN KINASE TNNI3K-RELATED"/>
    <property type="match status" value="1"/>
</dbReference>
<dbReference type="InterPro" id="IPR000719">
    <property type="entry name" value="Prot_kinase_dom"/>
</dbReference>
<dbReference type="Pfam" id="PF07714">
    <property type="entry name" value="PK_Tyr_Ser-Thr"/>
    <property type="match status" value="2"/>
</dbReference>
<dbReference type="InterPro" id="IPR001245">
    <property type="entry name" value="Ser-Thr/Tyr_kinase_cat_dom"/>
</dbReference>
<dbReference type="PROSITE" id="PS50011">
    <property type="entry name" value="PROTEIN_KINASE_DOM"/>
    <property type="match status" value="1"/>
</dbReference>
<sequence>MSKSSNARPRTHTAQRSSSVLSSAPFAPAFIVEHLVLLRFERRTMEDLGHDNMNIWYVDLETSEASEVDLWLDALKVPPFYVYLYCTMTPAHPGLSVTHYRIIEFRLGGTSFLCLSLLYNDTGTSSPQCFASGCGSGFEFLHDELDRDDIFNNFNWNVISDNLNLNDILRCFNPYDFLSSLCSIIQGGFDSNKFQNPPKIMKYIKPPSKTVLHVSDARTKHGISLPARSCLPSFMEQRAAFEEILTTFEESRGHAQQCLVDNTKAPRSYGYILLPEKLSPRQQWFQSTPRVPYYERADSEWRYRVVLEKYQAAEERYRVAGEQYQAAEEPYQRVSKERKQAAEEWYAAAEERYQAVEELFQAASEQCEVASQKYEAASKQRCRVKSLQRYEAASWRYKAASERQRQVTRELKDRPLMGCSPPISMGWIPADIEWYQAAGMEWYQAAFERHEAASKQRCRLDSLPRYQAPSRWYQGILEQWCRAAEEQCRATSKRYHAAKQEYEAASKLECPADSQRQDRAKQRHQKALKWYHVALEQQYQATLEQRYRAAEKRWHAAEEQYQAAEEQWQAVEKRYEAAEGQWQAACAQYHGTVKQVVSTLVLVSWYLQETLEDIRSAFEDFQAAFKQLPRVRLNPPPIFLRVVGPISMDLRPFHRGKNMYSLGSMFLESLMCDFWISWDLRSYEVLVAAKSMHKGRLYPTAFTSKLSLLVKRLIKANLQFALQSYDKGRRGLTLKSLAESAGLGARTTPTFRAGHDALIRGAVEGSSMQRSLIATISLGVRNLTSCITPIGERAECFGGFAEIWRAQLTSSNGKFSVAVKYLRLCVTEVTKHLYREIRIWQSLEHPHVLPLLGICYNANTYESIRASGEHIVDPMVSIGIVCPWMVNGTLVDYLKHGQTKAENIELRLRLLIQVCSGLMYSVVAECRGTSRTGPGGISSPHGGALRWAAPELFLPGGAKVCLHPSTDIYSIGGLILQACTGDVPYSYYNERCVLGAIITGEKPRCPTSEEANISDALWSVIEECWQDDPLERPTAAALESRLQVIYSGLGGEQA</sequence>
<dbReference type="OrthoDB" id="346907at2759"/>
<dbReference type="InterPro" id="IPR051681">
    <property type="entry name" value="Ser/Thr_Kinases-Pseudokinases"/>
</dbReference>
<dbReference type="AlphaFoldDB" id="A0A284RD81"/>
<feature type="domain" description="Protein kinase" evidence="2">
    <location>
        <begin position="789"/>
        <end position="1046"/>
    </location>
</feature>
<protein>
    <recommendedName>
        <fullName evidence="2">Protein kinase domain-containing protein</fullName>
    </recommendedName>
</protein>
<feature type="coiled-coil region" evidence="1">
    <location>
        <begin position="339"/>
        <end position="380"/>
    </location>
</feature>
<evidence type="ECO:0000259" key="2">
    <source>
        <dbReference type="PROSITE" id="PS50011"/>
    </source>
</evidence>
<dbReference type="STRING" id="47428.A0A284RD81"/>
<evidence type="ECO:0000313" key="4">
    <source>
        <dbReference type="Proteomes" id="UP000219338"/>
    </source>
</evidence>
<dbReference type="Proteomes" id="UP000219338">
    <property type="component" value="Unassembled WGS sequence"/>
</dbReference>
<reference evidence="4" key="1">
    <citation type="journal article" date="2017" name="Nat. Ecol. Evol.">
        <title>Genome expansion and lineage-specific genetic innovations in the forest pathogenic fungi Armillaria.</title>
        <authorList>
            <person name="Sipos G."/>
            <person name="Prasanna A.N."/>
            <person name="Walter M.C."/>
            <person name="O'Connor E."/>
            <person name="Balint B."/>
            <person name="Krizsan K."/>
            <person name="Kiss B."/>
            <person name="Hess J."/>
            <person name="Varga T."/>
            <person name="Slot J."/>
            <person name="Riley R."/>
            <person name="Boka B."/>
            <person name="Rigling D."/>
            <person name="Barry K."/>
            <person name="Lee J."/>
            <person name="Mihaltcheva S."/>
            <person name="LaButti K."/>
            <person name="Lipzen A."/>
            <person name="Waldron R."/>
            <person name="Moloney N.M."/>
            <person name="Sperisen C."/>
            <person name="Kredics L."/>
            <person name="Vagvoelgyi C."/>
            <person name="Patrignani A."/>
            <person name="Fitzpatrick D."/>
            <person name="Nagy I."/>
            <person name="Doyle S."/>
            <person name="Anderson J.B."/>
            <person name="Grigoriev I.V."/>
            <person name="Gueldener U."/>
            <person name="Muensterkoetter M."/>
            <person name="Nagy L.G."/>
        </authorList>
    </citation>
    <scope>NUCLEOTIDE SEQUENCE [LARGE SCALE GENOMIC DNA]</scope>
    <source>
        <strain evidence="4">C18/9</strain>
    </source>
</reference>
<dbReference type="SUPFAM" id="SSF56112">
    <property type="entry name" value="Protein kinase-like (PK-like)"/>
    <property type="match status" value="1"/>
</dbReference>
<gene>
    <name evidence="3" type="ORF">ARMOST_10056</name>
</gene>
<organism evidence="3 4">
    <name type="scientific">Armillaria ostoyae</name>
    <name type="common">Armillaria root rot fungus</name>
    <dbReference type="NCBI Taxonomy" id="47428"/>
    <lineage>
        <taxon>Eukaryota</taxon>
        <taxon>Fungi</taxon>
        <taxon>Dikarya</taxon>
        <taxon>Basidiomycota</taxon>
        <taxon>Agaricomycotina</taxon>
        <taxon>Agaricomycetes</taxon>
        <taxon>Agaricomycetidae</taxon>
        <taxon>Agaricales</taxon>
        <taxon>Marasmiineae</taxon>
        <taxon>Physalacriaceae</taxon>
        <taxon>Armillaria</taxon>
    </lineage>
</organism>